<evidence type="ECO:0000313" key="1">
    <source>
        <dbReference type="EMBL" id="ONK79541.1"/>
    </source>
</evidence>
<sequence length="121" mass="13314">MLCSKFAGIFHILDTEEDVARTALLALEVQSEEVPRAGSSKAPQKQLNAKLATEEVQALRHDLTDFVARLGLGLTTSTAQAERSEKKKTKKAVSKGCHQLESSMQDLFMLEDIQDQPKTAD</sequence>
<organism evidence="1 2">
    <name type="scientific">Asparagus officinalis</name>
    <name type="common">Garden asparagus</name>
    <dbReference type="NCBI Taxonomy" id="4686"/>
    <lineage>
        <taxon>Eukaryota</taxon>
        <taxon>Viridiplantae</taxon>
        <taxon>Streptophyta</taxon>
        <taxon>Embryophyta</taxon>
        <taxon>Tracheophyta</taxon>
        <taxon>Spermatophyta</taxon>
        <taxon>Magnoliopsida</taxon>
        <taxon>Liliopsida</taxon>
        <taxon>Asparagales</taxon>
        <taxon>Asparagaceae</taxon>
        <taxon>Asparagoideae</taxon>
        <taxon>Asparagus</taxon>
    </lineage>
</organism>
<dbReference type="AlphaFoldDB" id="A0A5P1FS59"/>
<keyword evidence="2" id="KW-1185">Reference proteome</keyword>
<reference evidence="2" key="1">
    <citation type="journal article" date="2017" name="Nat. Commun.">
        <title>The asparagus genome sheds light on the origin and evolution of a young Y chromosome.</title>
        <authorList>
            <person name="Harkess A."/>
            <person name="Zhou J."/>
            <person name="Xu C."/>
            <person name="Bowers J.E."/>
            <person name="Van der Hulst R."/>
            <person name="Ayyampalayam S."/>
            <person name="Mercati F."/>
            <person name="Riccardi P."/>
            <person name="McKain M.R."/>
            <person name="Kakrana A."/>
            <person name="Tang H."/>
            <person name="Ray J."/>
            <person name="Groenendijk J."/>
            <person name="Arikit S."/>
            <person name="Mathioni S.M."/>
            <person name="Nakano M."/>
            <person name="Shan H."/>
            <person name="Telgmann-Rauber A."/>
            <person name="Kanno A."/>
            <person name="Yue Z."/>
            <person name="Chen H."/>
            <person name="Li W."/>
            <person name="Chen Y."/>
            <person name="Xu X."/>
            <person name="Zhang Y."/>
            <person name="Luo S."/>
            <person name="Chen H."/>
            <person name="Gao J."/>
            <person name="Mao Z."/>
            <person name="Pires J.C."/>
            <person name="Luo M."/>
            <person name="Kudrna D."/>
            <person name="Wing R.A."/>
            <person name="Meyers B.C."/>
            <person name="Yi K."/>
            <person name="Kong H."/>
            <person name="Lavrijsen P."/>
            <person name="Sunseri F."/>
            <person name="Falavigna A."/>
            <person name="Ye Y."/>
            <person name="Leebens-Mack J.H."/>
            <person name="Chen G."/>
        </authorList>
    </citation>
    <scope>NUCLEOTIDE SEQUENCE [LARGE SCALE GENOMIC DNA]</scope>
    <source>
        <strain evidence="2">cv. DH0086</strain>
    </source>
</reference>
<protein>
    <submittedName>
        <fullName evidence="1">Uncharacterized protein</fullName>
    </submittedName>
</protein>
<dbReference type="Proteomes" id="UP000243459">
    <property type="component" value="Chromosome 1"/>
</dbReference>
<proteinExistence type="predicted"/>
<dbReference type="Gramene" id="ONK79541">
    <property type="protein sequence ID" value="ONK79541"/>
    <property type="gene ID" value="A4U43_C01F7430"/>
</dbReference>
<evidence type="ECO:0000313" key="2">
    <source>
        <dbReference type="Proteomes" id="UP000243459"/>
    </source>
</evidence>
<name>A0A5P1FS59_ASPOF</name>
<gene>
    <name evidence="1" type="ORF">A4U43_C01F7430</name>
</gene>
<accession>A0A5P1FS59</accession>
<dbReference type="EMBL" id="CM007381">
    <property type="protein sequence ID" value="ONK79541.1"/>
    <property type="molecule type" value="Genomic_DNA"/>
</dbReference>